<dbReference type="InterPro" id="IPR000706">
    <property type="entry name" value="AGPR_type-1"/>
</dbReference>
<dbReference type="Gene3D" id="3.40.50.720">
    <property type="entry name" value="NAD(P)-binding Rossmann-like Domain"/>
    <property type="match status" value="1"/>
</dbReference>
<dbReference type="CDD" id="cd17895">
    <property type="entry name" value="AGPR_1_N"/>
    <property type="match status" value="1"/>
</dbReference>
<evidence type="ECO:0000256" key="5">
    <source>
        <dbReference type="ARBA" id="ARBA00023002"/>
    </source>
</evidence>
<dbReference type="FunFam" id="3.30.360.10:FF:000014">
    <property type="entry name" value="N-acetyl-gamma-glutamyl-phosphate reductase"/>
    <property type="match status" value="1"/>
</dbReference>
<dbReference type="SUPFAM" id="SSF55347">
    <property type="entry name" value="Glyceraldehyde-3-phosphate dehydrogenase-like, C-terminal domain"/>
    <property type="match status" value="1"/>
</dbReference>
<evidence type="ECO:0000256" key="2">
    <source>
        <dbReference type="ARBA" id="ARBA00022571"/>
    </source>
</evidence>
<keyword evidence="5 7" id="KW-0560">Oxidoreductase</keyword>
<evidence type="ECO:0000313" key="11">
    <source>
        <dbReference type="Proteomes" id="UP000003340"/>
    </source>
</evidence>
<comment type="caution">
    <text evidence="10">The sequence shown here is derived from an EMBL/GenBank/DDBJ whole genome shotgun (WGS) entry which is preliminary data.</text>
</comment>
<dbReference type="GO" id="GO:0070401">
    <property type="term" value="F:NADP+ binding"/>
    <property type="evidence" value="ECO:0007669"/>
    <property type="project" value="InterPro"/>
</dbReference>
<reference evidence="10 11" key="1">
    <citation type="submission" date="2009-01" db="EMBL/GenBank/DDBJ databases">
        <authorList>
            <person name="Fulton L."/>
            <person name="Clifton S."/>
            <person name="Fulton B."/>
            <person name="Xu J."/>
            <person name="Minx P."/>
            <person name="Pepin K.H."/>
            <person name="Johnson M."/>
            <person name="Bhonagiri V."/>
            <person name="Nash W.E."/>
            <person name="Mardis E.R."/>
            <person name="Wilson R.K."/>
        </authorList>
    </citation>
    <scope>NUCLEOTIDE SEQUENCE [LARGE SCALE GENOMIC DNA]</scope>
    <source>
        <strain evidence="10 11">DSM 5476</strain>
    </source>
</reference>
<evidence type="ECO:0000313" key="10">
    <source>
        <dbReference type="EMBL" id="EEG28769.1"/>
    </source>
</evidence>
<dbReference type="Gene3D" id="3.30.360.10">
    <property type="entry name" value="Dihydrodipicolinate Reductase, domain 2"/>
    <property type="match status" value="1"/>
</dbReference>
<dbReference type="EC" id="1.2.1.38" evidence="7"/>
<comment type="similarity">
    <text evidence="7">Belongs to the NAGSA dehydrogenase family. Type 1 subfamily.</text>
</comment>
<evidence type="ECO:0000256" key="3">
    <source>
        <dbReference type="ARBA" id="ARBA00022605"/>
    </source>
</evidence>
<evidence type="ECO:0000256" key="4">
    <source>
        <dbReference type="ARBA" id="ARBA00022857"/>
    </source>
</evidence>
<feature type="domain" description="Semialdehyde dehydrogenase NAD-binding" evidence="9">
    <location>
        <begin position="21"/>
        <end position="158"/>
    </location>
</feature>
<dbReference type="InterPro" id="IPR000534">
    <property type="entry name" value="Semialdehyde_DH_NAD-bd"/>
</dbReference>
<comment type="function">
    <text evidence="7">Catalyzes the NADPH-dependent reduction of N-acetyl-5-glutamyl phosphate to yield N-acetyl-L-glutamate 5-semialdehyde.</text>
</comment>
<dbReference type="STRING" id="537013.CLOSTMETH_03668"/>
<feature type="active site" evidence="7 8">
    <location>
        <position position="166"/>
    </location>
</feature>
<evidence type="ECO:0000256" key="7">
    <source>
        <dbReference type="HAMAP-Rule" id="MF_00150"/>
    </source>
</evidence>
<dbReference type="AlphaFoldDB" id="C0EIH3"/>
<reference evidence="10 11" key="2">
    <citation type="submission" date="2009-02" db="EMBL/GenBank/DDBJ databases">
        <title>Draft genome sequence of Clostridium methylpentosum (DSM 5476).</title>
        <authorList>
            <person name="Sudarsanam P."/>
            <person name="Ley R."/>
            <person name="Guruge J."/>
            <person name="Turnbaugh P.J."/>
            <person name="Mahowald M."/>
            <person name="Liep D."/>
            <person name="Gordon J."/>
        </authorList>
    </citation>
    <scope>NUCLEOTIDE SEQUENCE [LARGE SCALE GENOMIC DNA]</scope>
    <source>
        <strain evidence="10 11">DSM 5476</strain>
    </source>
</reference>
<dbReference type="GO" id="GO:0005737">
    <property type="term" value="C:cytoplasm"/>
    <property type="evidence" value="ECO:0007669"/>
    <property type="project" value="UniProtKB-SubCell"/>
</dbReference>
<dbReference type="HAMAP" id="MF_00150">
    <property type="entry name" value="ArgC_type1"/>
    <property type="match status" value="1"/>
</dbReference>
<protein>
    <recommendedName>
        <fullName evidence="7">N-acetyl-gamma-glutamyl-phosphate reductase</fullName>
        <shortName evidence="7">AGPR</shortName>
        <ecNumber evidence="7">1.2.1.38</ecNumber>
    </recommendedName>
    <alternativeName>
        <fullName evidence="7">N-acetyl-glutamate semialdehyde dehydrogenase</fullName>
        <shortName evidence="7">NAGSA dehydrogenase</shortName>
    </alternativeName>
</protein>
<dbReference type="NCBIfam" id="TIGR01850">
    <property type="entry name" value="argC"/>
    <property type="match status" value="1"/>
</dbReference>
<comment type="subcellular location">
    <subcellularLocation>
        <location evidence="7">Cytoplasm</location>
    </subcellularLocation>
</comment>
<dbReference type="SMART" id="SM00859">
    <property type="entry name" value="Semialdhyde_dh"/>
    <property type="match status" value="1"/>
</dbReference>
<keyword evidence="11" id="KW-1185">Reference proteome</keyword>
<organism evidence="10 11">
    <name type="scientific">[Clostridium] methylpentosum DSM 5476</name>
    <dbReference type="NCBI Taxonomy" id="537013"/>
    <lineage>
        <taxon>Bacteria</taxon>
        <taxon>Bacillati</taxon>
        <taxon>Bacillota</taxon>
        <taxon>Clostridia</taxon>
        <taxon>Eubacteriales</taxon>
        <taxon>Oscillospiraceae</taxon>
        <taxon>Oscillospiraceae incertae sedis</taxon>
    </lineage>
</organism>
<dbReference type="EMBL" id="ACEC01000126">
    <property type="protein sequence ID" value="EEG28769.1"/>
    <property type="molecule type" value="Genomic_DNA"/>
</dbReference>
<dbReference type="HOGENOM" id="CLU_006384_0_1_9"/>
<evidence type="ECO:0000256" key="6">
    <source>
        <dbReference type="ARBA" id="ARBA00050557"/>
    </source>
</evidence>
<sequence>MMYSIKSTELRQGAIHLKKIQAGIIGATGYAGAELLRLLLTHPDVEVAAISSVSFEHQAMEAVYPNFASTCGLILCGEDEVIEKSDVVFASLPHGLSELIAEKCVGQGKYLIDLGADFRLEKPEDYQEWYQLSYQKPELHKLCAYVIPELHRSLAKGCKIIANPGCYPTSIGLGLAPILQSGKADPTTIIIDSKSGVTGAGRGLTLTSHYPECNEAFSPYKIAQHRHTPEIEQTLSAIAGTEVKVTFVPHLLPVNRGIVSTIYLSLTEMLTEEELHQMYEDFYQEEQFVRILPPGKAANLKNVKYSNYCDISLHTDERTGRLIIVSTIDNMVKGAAGQAIQNMNLLFGLEEGTGLNLIPPAF</sequence>
<comment type="pathway">
    <text evidence="1 7">Amino-acid biosynthesis; L-arginine biosynthesis; N(2)-acetyl-L-ornithine from L-glutamate: step 3/4.</text>
</comment>
<dbReference type="eggNOG" id="COG0002">
    <property type="taxonomic scope" value="Bacteria"/>
</dbReference>
<proteinExistence type="inferred from homology"/>
<evidence type="ECO:0000256" key="8">
    <source>
        <dbReference type="PROSITE-ProRule" id="PRU10010"/>
    </source>
</evidence>
<dbReference type="UniPathway" id="UPA00068">
    <property type="reaction ID" value="UER00108"/>
</dbReference>
<dbReference type="GO" id="GO:0006526">
    <property type="term" value="P:L-arginine biosynthetic process"/>
    <property type="evidence" value="ECO:0007669"/>
    <property type="project" value="UniProtKB-UniRule"/>
</dbReference>
<dbReference type="PROSITE" id="PS01224">
    <property type="entry name" value="ARGC"/>
    <property type="match status" value="1"/>
</dbReference>
<dbReference type="SUPFAM" id="SSF51735">
    <property type="entry name" value="NAD(P)-binding Rossmann-fold domains"/>
    <property type="match status" value="1"/>
</dbReference>
<evidence type="ECO:0000259" key="9">
    <source>
        <dbReference type="SMART" id="SM00859"/>
    </source>
</evidence>
<accession>C0EIH3</accession>
<gene>
    <name evidence="7 10" type="primary">argC</name>
    <name evidence="10" type="ORF">CLOSTMETH_03668</name>
</gene>
<dbReference type="PANTHER" id="PTHR32338">
    <property type="entry name" value="N-ACETYL-GAMMA-GLUTAMYL-PHOSPHATE REDUCTASE, CHLOROPLASTIC-RELATED-RELATED"/>
    <property type="match status" value="1"/>
</dbReference>
<dbReference type="Pfam" id="PF01118">
    <property type="entry name" value="Semialdhyde_dh"/>
    <property type="match status" value="1"/>
</dbReference>
<dbReference type="InterPro" id="IPR036291">
    <property type="entry name" value="NAD(P)-bd_dom_sf"/>
</dbReference>
<dbReference type="GO" id="GO:0051287">
    <property type="term" value="F:NAD binding"/>
    <property type="evidence" value="ECO:0007669"/>
    <property type="project" value="InterPro"/>
</dbReference>
<keyword evidence="2 7" id="KW-0055">Arginine biosynthesis</keyword>
<name>C0EIH3_9FIRM</name>
<dbReference type="Pfam" id="PF22698">
    <property type="entry name" value="Semialdhyde_dhC_1"/>
    <property type="match status" value="1"/>
</dbReference>
<dbReference type="InterPro" id="IPR050085">
    <property type="entry name" value="AGPR"/>
</dbReference>
<comment type="catalytic activity">
    <reaction evidence="6 7">
        <text>N-acetyl-L-glutamate 5-semialdehyde + phosphate + NADP(+) = N-acetyl-L-glutamyl 5-phosphate + NADPH + H(+)</text>
        <dbReference type="Rhea" id="RHEA:21588"/>
        <dbReference type="ChEBI" id="CHEBI:15378"/>
        <dbReference type="ChEBI" id="CHEBI:29123"/>
        <dbReference type="ChEBI" id="CHEBI:43474"/>
        <dbReference type="ChEBI" id="CHEBI:57783"/>
        <dbReference type="ChEBI" id="CHEBI:57936"/>
        <dbReference type="ChEBI" id="CHEBI:58349"/>
        <dbReference type="EC" id="1.2.1.38"/>
    </reaction>
</comment>
<dbReference type="InterPro" id="IPR058924">
    <property type="entry name" value="AGPR_dimerisation_dom"/>
</dbReference>
<dbReference type="GO" id="GO:0003942">
    <property type="term" value="F:N-acetyl-gamma-glutamyl-phosphate reductase activity"/>
    <property type="evidence" value="ECO:0007669"/>
    <property type="project" value="UniProtKB-UniRule"/>
</dbReference>
<keyword evidence="3 7" id="KW-0028">Amino-acid biosynthesis</keyword>
<dbReference type="PANTHER" id="PTHR32338:SF10">
    <property type="entry name" value="N-ACETYL-GAMMA-GLUTAMYL-PHOSPHATE REDUCTASE, CHLOROPLASTIC-RELATED"/>
    <property type="match status" value="1"/>
</dbReference>
<dbReference type="Proteomes" id="UP000003340">
    <property type="component" value="Unassembled WGS sequence"/>
</dbReference>
<evidence type="ECO:0000256" key="1">
    <source>
        <dbReference type="ARBA" id="ARBA00004862"/>
    </source>
</evidence>
<keyword evidence="7" id="KW-0963">Cytoplasm</keyword>
<dbReference type="CDD" id="cd23934">
    <property type="entry name" value="AGPR_1_C"/>
    <property type="match status" value="1"/>
</dbReference>
<keyword evidence="4 7" id="KW-0521">NADP</keyword>
<dbReference type="InterPro" id="IPR023013">
    <property type="entry name" value="AGPR_AS"/>
</dbReference>